<feature type="domain" description="PPM-type phosphatase" evidence="3">
    <location>
        <begin position="570"/>
        <end position="778"/>
    </location>
</feature>
<feature type="transmembrane region" description="Helical" evidence="2">
    <location>
        <begin position="112"/>
        <end position="130"/>
    </location>
</feature>
<dbReference type="PANTHER" id="PTHR43156">
    <property type="entry name" value="STAGE II SPORULATION PROTEIN E-RELATED"/>
    <property type="match status" value="1"/>
</dbReference>
<evidence type="ECO:0000313" key="6">
    <source>
        <dbReference type="Proteomes" id="UP000214975"/>
    </source>
</evidence>
<feature type="transmembrane region" description="Helical" evidence="2">
    <location>
        <begin position="261"/>
        <end position="281"/>
    </location>
</feature>
<dbReference type="Pfam" id="PF07228">
    <property type="entry name" value="SpoIIE"/>
    <property type="match status" value="1"/>
</dbReference>
<dbReference type="EMBL" id="NKHD01000017">
    <property type="protein sequence ID" value="OXT08269.1"/>
    <property type="molecule type" value="Genomic_DNA"/>
</dbReference>
<dbReference type="SMART" id="SM00331">
    <property type="entry name" value="PP2C_SIG"/>
    <property type="match status" value="1"/>
</dbReference>
<reference evidence="5 7" key="2">
    <citation type="submission" date="2017-06" db="EMBL/GenBank/DDBJ databases">
        <title>Isolation and characterization of a thermophilic and butanogenic Thermoanaerobacterium thermosaccharolyticum M5 capable of efficient degradation of hemicellulose.</title>
        <authorList>
            <person name="Xin F."/>
            <person name="Jiang Y."/>
        </authorList>
    </citation>
    <scope>NUCLEOTIDE SEQUENCE [LARGE SCALE GENOMIC DNA]</scope>
    <source>
        <strain evidence="5 7">M5</strain>
    </source>
</reference>
<feature type="transmembrane region" description="Helical" evidence="2">
    <location>
        <begin position="178"/>
        <end position="195"/>
    </location>
</feature>
<keyword evidence="2" id="KW-1133">Transmembrane helix</keyword>
<feature type="transmembrane region" description="Helical" evidence="2">
    <location>
        <begin position="232"/>
        <end position="254"/>
    </location>
</feature>
<evidence type="ECO:0000313" key="7">
    <source>
        <dbReference type="Proteomes" id="UP000215301"/>
    </source>
</evidence>
<dbReference type="InterPro" id="IPR014221">
    <property type="entry name" value="SpoII_E"/>
</dbReference>
<evidence type="ECO:0000313" key="4">
    <source>
        <dbReference type="EMBL" id="AST57797.1"/>
    </source>
</evidence>
<evidence type="ECO:0000259" key="3">
    <source>
        <dbReference type="PROSITE" id="PS51746"/>
    </source>
</evidence>
<feature type="transmembrane region" description="Helical" evidence="2">
    <location>
        <begin position="207"/>
        <end position="226"/>
    </location>
</feature>
<dbReference type="PANTHER" id="PTHR43156:SF2">
    <property type="entry name" value="STAGE II SPORULATION PROTEIN E"/>
    <property type="match status" value="1"/>
</dbReference>
<dbReference type="InterPro" id="IPR052016">
    <property type="entry name" value="Bact_Sigma-Reg"/>
</dbReference>
<evidence type="ECO:0000256" key="1">
    <source>
        <dbReference type="ARBA" id="ARBA00022801"/>
    </source>
</evidence>
<dbReference type="RefSeq" id="WP_094044772.1">
    <property type="nucleotide sequence ID" value="NZ_CP016893.1"/>
</dbReference>
<reference evidence="4 6" key="1">
    <citation type="submission" date="2016-08" db="EMBL/GenBank/DDBJ databases">
        <title>A novel genetic cassette of butanologenic Thermoanaerobacterium thermosaccharolyticum that directly convert cellulose to butanol.</title>
        <authorList>
            <person name="Li T."/>
            <person name="He J."/>
        </authorList>
    </citation>
    <scope>NUCLEOTIDE SEQUENCE [LARGE SCALE GENOMIC DNA]</scope>
    <source>
        <strain evidence="4 6">TG57</strain>
    </source>
</reference>
<accession>A0A231VJH0</accession>
<dbReference type="NCBIfam" id="TIGR02865">
    <property type="entry name" value="spore_II_E"/>
    <property type="match status" value="1"/>
</dbReference>
<name>A0A231VJH0_THETR</name>
<dbReference type="AlphaFoldDB" id="A0A231VJH0"/>
<keyword evidence="2" id="KW-0472">Membrane</keyword>
<dbReference type="InterPro" id="IPR045768">
    <property type="entry name" value="SpoIIE_N"/>
</dbReference>
<sequence>MQSTEILPYSRIGRKENNEKIQKDNIKFAINSIIFALIGFVIGRAQIMDNLLPFGVAYFAALIMFRRKYFISGIGIYLGTLTLSGVNSTKYLFVFILILLFESLFKVKSKNIFKVSLITFLCLLTVDIIYSKAYGFLLFDIMTAIYESIIAMLMIFIFNQAISLLSSSNRKVISNEELISLCILLGILILGLNNIKVWKFTLNSTVGILIILMSSYIGGVGTGASVGTTIGLIGSLSLINTPTSVGLYGFAGLLSGSMKKLSRIGIVLGFLVATVIMTFYMNAYSNMLINPYDLALSSALFLAVRKKHLDKLLFIVKGNKDLSQRNYSVKLKEVVTDKLKEYSEVFDELGKSFKKANEKILDHKDISYLFEEIANKTCTDCAMYKTCWDKDFYFTYKSMFDLVENLEGAGNIENNKLYKRCIRFPELLNCTKHNLQLYKINMQWRERLKDAKNIVSNQLKGISAVISNMADDISMNITFKDELEQYLMVELDKRGISVDDVIVYDSGDGNVVIKIYKKACYAAKECERKVIPAVSEIMGEKYERKNTLCSINNKGRCGLTLTKAESYQVSTGISKVSKSANKISGDTYSFMELEGGKYMAALSDGMGFGYRAASESSTTISLLERFIEAGFDKGLVVQTLNSILALRSAEEMFSTVDISFIDLFTGDAEFIKIGASATFIKSGRDIDVIESSSLPIGILEDVDADIHDRKLKDGDFVILATDGVLDCFGDDKENNMSRFLKDLDMRNPQDMAEVIMKKCLDLCGNAPKDDMTVLVIKIWKRHV</sequence>
<dbReference type="Gene3D" id="3.60.40.10">
    <property type="entry name" value="PPM-type phosphatase domain"/>
    <property type="match status" value="1"/>
</dbReference>
<feature type="transmembrane region" description="Helical" evidence="2">
    <location>
        <begin position="51"/>
        <end position="69"/>
    </location>
</feature>
<feature type="transmembrane region" description="Helical" evidence="2">
    <location>
        <begin position="137"/>
        <end position="158"/>
    </location>
</feature>
<dbReference type="Proteomes" id="UP000214975">
    <property type="component" value="Chromosome"/>
</dbReference>
<dbReference type="Proteomes" id="UP000215301">
    <property type="component" value="Unassembled WGS sequence"/>
</dbReference>
<organism evidence="5 7">
    <name type="scientific">Thermoanaerobacterium thermosaccharolyticum</name>
    <name type="common">Clostridium thermosaccharolyticum</name>
    <dbReference type="NCBI Taxonomy" id="1517"/>
    <lineage>
        <taxon>Bacteria</taxon>
        <taxon>Bacillati</taxon>
        <taxon>Bacillota</taxon>
        <taxon>Clostridia</taxon>
        <taxon>Thermoanaerobacterales</taxon>
        <taxon>Thermoanaerobacteraceae</taxon>
        <taxon>Thermoanaerobacterium</taxon>
    </lineage>
</organism>
<dbReference type="InterPro" id="IPR001932">
    <property type="entry name" value="PPM-type_phosphatase-like_dom"/>
</dbReference>
<dbReference type="InterPro" id="IPR036457">
    <property type="entry name" value="PPM-type-like_dom_sf"/>
</dbReference>
<gene>
    <name evidence="5" type="primary">spoIIE</name>
    <name evidence="5" type="ORF">CE561_05775</name>
    <name evidence="4" type="ORF">Thert_01809</name>
</gene>
<dbReference type="Pfam" id="PF19732">
    <property type="entry name" value="SpoIIE_N"/>
    <property type="match status" value="1"/>
</dbReference>
<keyword evidence="1" id="KW-0378">Hydrolase</keyword>
<feature type="transmembrane region" description="Helical" evidence="2">
    <location>
        <begin position="28"/>
        <end position="45"/>
    </location>
</feature>
<dbReference type="EMBL" id="CP016893">
    <property type="protein sequence ID" value="AST57797.1"/>
    <property type="molecule type" value="Genomic_DNA"/>
</dbReference>
<dbReference type="GO" id="GO:0004722">
    <property type="term" value="F:protein serine/threonine phosphatase activity"/>
    <property type="evidence" value="ECO:0007669"/>
    <property type="project" value="InterPro"/>
</dbReference>
<feature type="transmembrane region" description="Helical" evidence="2">
    <location>
        <begin position="76"/>
        <end position="100"/>
    </location>
</feature>
<proteinExistence type="predicted"/>
<dbReference type="PROSITE" id="PS51746">
    <property type="entry name" value="PPM_2"/>
    <property type="match status" value="1"/>
</dbReference>
<evidence type="ECO:0000256" key="2">
    <source>
        <dbReference type="SAM" id="Phobius"/>
    </source>
</evidence>
<evidence type="ECO:0000313" key="5">
    <source>
        <dbReference type="EMBL" id="OXT08269.1"/>
    </source>
</evidence>
<protein>
    <submittedName>
        <fullName evidence="4 5">Stage II sporulation protein E</fullName>
    </submittedName>
</protein>
<keyword evidence="2" id="KW-0812">Transmembrane</keyword>
<dbReference type="SUPFAM" id="SSF81606">
    <property type="entry name" value="PP2C-like"/>
    <property type="match status" value="1"/>
</dbReference>